<feature type="region of interest" description="Disordered" evidence="1">
    <location>
        <begin position="1"/>
        <end position="26"/>
    </location>
</feature>
<dbReference type="KEGG" id="fri:FraEuI1c_6502"/>
<dbReference type="STRING" id="298654.FraEuI1c_6502"/>
<dbReference type="InParanoid" id="E3J8E5"/>
<dbReference type="eggNOG" id="ENOG50334QT">
    <property type="taxonomic scope" value="Bacteria"/>
</dbReference>
<dbReference type="Pfam" id="PF05800">
    <property type="entry name" value="GvpO"/>
    <property type="match status" value="1"/>
</dbReference>
<gene>
    <name evidence="2" type="ordered locus">FraEuI1c_6502</name>
</gene>
<dbReference type="EMBL" id="CP002299">
    <property type="protein sequence ID" value="ADP84479.1"/>
    <property type="molecule type" value="Genomic_DNA"/>
</dbReference>
<dbReference type="AlphaFoldDB" id="E3J8E5"/>
<dbReference type="GO" id="GO:0031412">
    <property type="term" value="P:gas vesicle organization"/>
    <property type="evidence" value="ECO:0007669"/>
    <property type="project" value="InterPro"/>
</dbReference>
<dbReference type="InterPro" id="IPR008634">
    <property type="entry name" value="Gas-vesicle_GvpO"/>
</dbReference>
<reference evidence="2 3" key="1">
    <citation type="submission" date="2010-10" db="EMBL/GenBank/DDBJ databases">
        <title>Complete sequence of Frankia sp. EuI1c.</title>
        <authorList>
            <consortium name="US DOE Joint Genome Institute"/>
            <person name="Lucas S."/>
            <person name="Copeland A."/>
            <person name="Lapidus A."/>
            <person name="Cheng J.-F."/>
            <person name="Bruce D."/>
            <person name="Goodwin L."/>
            <person name="Pitluck S."/>
            <person name="Chertkov O."/>
            <person name="Detter J.C."/>
            <person name="Han C."/>
            <person name="Tapia R."/>
            <person name="Land M."/>
            <person name="Hauser L."/>
            <person name="Jeffries C."/>
            <person name="Kyrpides N."/>
            <person name="Ivanova N."/>
            <person name="Mikhailova N."/>
            <person name="Beauchemin N."/>
            <person name="Sen A."/>
            <person name="Sur S.A."/>
            <person name="Gtari M."/>
            <person name="Wall L."/>
            <person name="Tisa L."/>
            <person name="Woyke T."/>
        </authorList>
    </citation>
    <scope>NUCLEOTIDE SEQUENCE [LARGE SCALE GENOMIC DNA]</scope>
    <source>
        <strain evidence="3">DSM 45817 / CECT 9037 / EuI1c</strain>
    </source>
</reference>
<name>E3J8E5_PSEI1</name>
<feature type="compositionally biased region" description="Basic and acidic residues" evidence="1">
    <location>
        <begin position="1"/>
        <end position="14"/>
    </location>
</feature>
<accession>E3J8E5</accession>
<evidence type="ECO:0000313" key="3">
    <source>
        <dbReference type="Proteomes" id="UP000002484"/>
    </source>
</evidence>
<dbReference type="HOGENOM" id="CLU_142302_2_1_11"/>
<sequence length="108" mass="11764">MTAPRRDERSDLGRRPGHAARGGGGTMIGVVHSALAQFAELTGQEPERVSGMRAAEDGWSLLADVVELERIPSTTSVLATYRVDVDEDGNLRGYERLRRFVRGAVDPT</sequence>
<dbReference type="RefSeq" id="WP_013427591.1">
    <property type="nucleotide sequence ID" value="NC_014666.1"/>
</dbReference>
<evidence type="ECO:0000256" key="1">
    <source>
        <dbReference type="SAM" id="MobiDB-lite"/>
    </source>
</evidence>
<keyword evidence="3" id="KW-1185">Reference proteome</keyword>
<dbReference type="Proteomes" id="UP000002484">
    <property type="component" value="Chromosome"/>
</dbReference>
<protein>
    <submittedName>
        <fullName evidence="2">Gas vesicle synthesis family protein</fullName>
    </submittedName>
</protein>
<proteinExistence type="predicted"/>
<organism evidence="2 3">
    <name type="scientific">Pseudofrankia inefficax (strain DSM 45817 / CECT 9037 / DDB 130130 / EuI1c)</name>
    <name type="common">Frankia inefficax</name>
    <dbReference type="NCBI Taxonomy" id="298654"/>
    <lineage>
        <taxon>Bacteria</taxon>
        <taxon>Bacillati</taxon>
        <taxon>Actinomycetota</taxon>
        <taxon>Actinomycetes</taxon>
        <taxon>Frankiales</taxon>
        <taxon>Frankiaceae</taxon>
        <taxon>Pseudofrankia</taxon>
    </lineage>
</organism>
<evidence type="ECO:0000313" key="2">
    <source>
        <dbReference type="EMBL" id="ADP84479.1"/>
    </source>
</evidence>